<organism evidence="3 4">
    <name type="scientific">Bacteroides xylanisolvens</name>
    <dbReference type="NCBI Taxonomy" id="371601"/>
    <lineage>
        <taxon>Bacteria</taxon>
        <taxon>Pseudomonadati</taxon>
        <taxon>Bacteroidota</taxon>
        <taxon>Bacteroidia</taxon>
        <taxon>Bacteroidales</taxon>
        <taxon>Bacteroidaceae</taxon>
        <taxon>Bacteroides</taxon>
    </lineage>
</organism>
<feature type="signal peptide" evidence="1">
    <location>
        <begin position="1"/>
        <end position="20"/>
    </location>
</feature>
<dbReference type="RefSeq" id="WP_074707558.1">
    <property type="nucleotide sequence ID" value="NZ_FNRP01000024.1"/>
</dbReference>
<dbReference type="Gene3D" id="1.25.40.10">
    <property type="entry name" value="Tetratricopeptide repeat domain"/>
    <property type="match status" value="1"/>
</dbReference>
<dbReference type="Gene3D" id="3.30.1330.60">
    <property type="entry name" value="OmpA-like domain"/>
    <property type="match status" value="1"/>
</dbReference>
<reference evidence="3 4" key="1">
    <citation type="submission" date="2016-10" db="EMBL/GenBank/DDBJ databases">
        <authorList>
            <person name="de Groot N.N."/>
        </authorList>
    </citation>
    <scope>NUCLEOTIDE SEQUENCE [LARGE SCALE GENOMIC DNA]</scope>
    <source>
        <strain evidence="3 4">NLAE-zl-G339</strain>
    </source>
</reference>
<dbReference type="EMBL" id="FNRP01000024">
    <property type="protein sequence ID" value="SEB02705.1"/>
    <property type="molecule type" value="Genomic_DNA"/>
</dbReference>
<dbReference type="SUPFAM" id="SSF48452">
    <property type="entry name" value="TPR-like"/>
    <property type="match status" value="1"/>
</dbReference>
<feature type="domain" description="DUF3868" evidence="2">
    <location>
        <begin position="6"/>
        <end position="108"/>
    </location>
</feature>
<accession>A0A1H4FZF7</accession>
<evidence type="ECO:0000313" key="3">
    <source>
        <dbReference type="EMBL" id="SEB02705.1"/>
    </source>
</evidence>
<evidence type="ECO:0000313" key="4">
    <source>
        <dbReference type="Proteomes" id="UP000183040"/>
    </source>
</evidence>
<protein>
    <submittedName>
        <fullName evidence="3">OmpA family protein</fullName>
    </submittedName>
</protein>
<dbReference type="InterPro" id="IPR036737">
    <property type="entry name" value="OmpA-like_sf"/>
</dbReference>
<name>A0A1H4FZF7_9BACE</name>
<dbReference type="Proteomes" id="UP000183040">
    <property type="component" value="Unassembled WGS sequence"/>
</dbReference>
<feature type="chain" id="PRO_5010357362" evidence="1">
    <location>
        <begin position="21"/>
        <end position="515"/>
    </location>
</feature>
<proteinExistence type="predicted"/>
<evidence type="ECO:0000259" key="2">
    <source>
        <dbReference type="Pfam" id="PF12984"/>
    </source>
</evidence>
<dbReference type="AlphaFoldDB" id="A0A1H4FZF7"/>
<dbReference type="Pfam" id="PF12984">
    <property type="entry name" value="DUF3868"/>
    <property type="match status" value="1"/>
</dbReference>
<dbReference type="SUPFAM" id="SSF103088">
    <property type="entry name" value="OmpA-like"/>
    <property type="match status" value="1"/>
</dbReference>
<sequence length="515" mass="58266">MKRQYMLFVIVLLFCTNTSAQQKEYSGKIHVTALSLQQEGDSVYVKLSFDISGVNVDSRRSISLIPTLVAAGDRLDLPEVVVKGRENYNVYRRETALMSNREKTAYAAEAPYAVVPGFKSGNAKTIAYSVAVKYNPWMADAKLDMYEDLCGCGNPARRIGITMLANRITLEKIIEPYEITPSMAYVQPVVEPVKRREIISEAFLDFVVNKTDIRPDYMNNPQELKKVTDLVAEIKDDPDVTVRAINVIGYASPEGLLSNNQRLSEGRAKALTGYLASRFDYPRSLYQVAFGGENWDGLKECVEASQMPYCKEVLEFIGSFPAECGYADQVRRKKTLMNLKGGEPYRYIIREFCPLLRKAICKIDFDVRNFSIEQAKEVFKSRPQNLSLNEMFLVANTYEKGSQEFIDLFETAVKLYPDDVTANLNAAAAALSRKDTVYAKRYLNKIEKSLDIPEYHNTMGVLEMLCGNYDKAASHLNKATETGLPEAKQNLAEMTKKQENTILIRQQQSKKKQQR</sequence>
<dbReference type="InterPro" id="IPR024480">
    <property type="entry name" value="DUF3868"/>
</dbReference>
<keyword evidence="1" id="KW-0732">Signal</keyword>
<dbReference type="InterPro" id="IPR011990">
    <property type="entry name" value="TPR-like_helical_dom_sf"/>
</dbReference>
<gene>
    <name evidence="3" type="ORF">SAMN04487924_1246</name>
</gene>
<evidence type="ECO:0000256" key="1">
    <source>
        <dbReference type="SAM" id="SignalP"/>
    </source>
</evidence>